<dbReference type="Proteomes" id="UP000613580">
    <property type="component" value="Unassembled WGS sequence"/>
</dbReference>
<keyword evidence="2" id="KW-0812">Transmembrane</keyword>
<feature type="region of interest" description="Disordered" evidence="1">
    <location>
        <begin position="287"/>
        <end position="310"/>
    </location>
</feature>
<feature type="region of interest" description="Disordered" evidence="1">
    <location>
        <begin position="385"/>
        <end position="406"/>
    </location>
</feature>
<dbReference type="EMBL" id="JACAZE010000004">
    <property type="protein sequence ID" value="KAF7318240.1"/>
    <property type="molecule type" value="Genomic_DNA"/>
</dbReference>
<evidence type="ECO:0000313" key="4">
    <source>
        <dbReference type="Proteomes" id="UP000613580"/>
    </source>
</evidence>
<organism evidence="3 4">
    <name type="scientific">Mycena chlorophos</name>
    <name type="common">Agaric fungus</name>
    <name type="synonym">Agaricus chlorophos</name>
    <dbReference type="NCBI Taxonomy" id="658473"/>
    <lineage>
        <taxon>Eukaryota</taxon>
        <taxon>Fungi</taxon>
        <taxon>Dikarya</taxon>
        <taxon>Basidiomycota</taxon>
        <taxon>Agaricomycotina</taxon>
        <taxon>Agaricomycetes</taxon>
        <taxon>Agaricomycetidae</taxon>
        <taxon>Agaricales</taxon>
        <taxon>Marasmiineae</taxon>
        <taxon>Mycenaceae</taxon>
        <taxon>Mycena</taxon>
    </lineage>
</organism>
<proteinExistence type="predicted"/>
<dbReference type="AlphaFoldDB" id="A0A8H6TIL0"/>
<reference evidence="3" key="1">
    <citation type="submission" date="2020-05" db="EMBL/GenBank/DDBJ databases">
        <title>Mycena genomes resolve the evolution of fungal bioluminescence.</title>
        <authorList>
            <person name="Tsai I.J."/>
        </authorList>
    </citation>
    <scope>NUCLEOTIDE SEQUENCE</scope>
    <source>
        <strain evidence="3">110903Hualien_Pintung</strain>
    </source>
</reference>
<protein>
    <submittedName>
        <fullName evidence="3">Uncharacterized protein</fullName>
    </submittedName>
</protein>
<comment type="caution">
    <text evidence="3">The sequence shown here is derived from an EMBL/GenBank/DDBJ whole genome shotgun (WGS) entry which is preliminary data.</text>
</comment>
<feature type="compositionally biased region" description="Polar residues" evidence="1">
    <location>
        <begin position="28"/>
        <end position="42"/>
    </location>
</feature>
<feature type="compositionally biased region" description="Polar residues" evidence="1">
    <location>
        <begin position="451"/>
        <end position="473"/>
    </location>
</feature>
<sequence length="473" mass="51374">MYGIQQLDHQRDCEYELALSCLPNSTNVGSIPQTSSANSTNRRIVRRPAGSMFDKDHSDDSIRRNLRVRRQDGHAFGSSGNSQATPEPAGNNMTFMFEVRLLRSPDRARPISFCKGDRIVLSGTTVSPSSNSNSTFELTIDSDQPTTFSNAYSATLNGNQSVEGQQLFYAELNNTNHTATIRVVRPSAKTPAEAFSMEWRAIEKQGGSFTMDTAAAPLPSTATITVSSSASPTLINSPAIGGTSNNPFDSDHMVEIIVPSILGFVLVLALGYILYLRLARRRRRRLADDSPADSQTDPEEPTNIPVDMSERPDSSLAFWEHTQAPNDFAVIERTGTGTSSPGPGALVAVIPSDQRVESRFYEPLHWMGSSTSAYASASLPVSEHDEALSRRTSMSHPVSTVTTSSADTDKTMTNVYGYSKTATDSSKSRSSDSMYSEGSFGGQVTDKQLGRRNSQLSEHSQSDQSSVNTVYAM</sequence>
<keyword evidence="2" id="KW-0472">Membrane</keyword>
<evidence type="ECO:0000256" key="1">
    <source>
        <dbReference type="SAM" id="MobiDB-lite"/>
    </source>
</evidence>
<feature type="transmembrane region" description="Helical" evidence="2">
    <location>
        <begin position="256"/>
        <end position="276"/>
    </location>
</feature>
<keyword evidence="4" id="KW-1185">Reference proteome</keyword>
<feature type="region of interest" description="Disordered" evidence="1">
    <location>
        <begin position="420"/>
        <end position="473"/>
    </location>
</feature>
<name>A0A8H6TIL0_MYCCL</name>
<evidence type="ECO:0000313" key="3">
    <source>
        <dbReference type="EMBL" id="KAF7318240.1"/>
    </source>
</evidence>
<evidence type="ECO:0000256" key="2">
    <source>
        <dbReference type="SAM" id="Phobius"/>
    </source>
</evidence>
<feature type="compositionally biased region" description="Basic and acidic residues" evidence="1">
    <location>
        <begin position="53"/>
        <end position="63"/>
    </location>
</feature>
<accession>A0A8H6TIL0</accession>
<feature type="region of interest" description="Disordered" evidence="1">
    <location>
        <begin position="28"/>
        <end position="63"/>
    </location>
</feature>
<keyword evidence="2" id="KW-1133">Transmembrane helix</keyword>
<gene>
    <name evidence="3" type="ORF">HMN09_00332500</name>
</gene>